<dbReference type="Proteomes" id="UP001322138">
    <property type="component" value="Unassembled WGS sequence"/>
</dbReference>
<reference evidence="1 2" key="1">
    <citation type="journal article" date="2023" name="bioRxiv">
        <title>High-quality genome assemblies of four members of thePodospora anserinaspecies complex.</title>
        <authorList>
            <person name="Ament-Velasquez S.L."/>
            <person name="Vogan A.A."/>
            <person name="Wallerman O."/>
            <person name="Hartmann F."/>
            <person name="Gautier V."/>
            <person name="Silar P."/>
            <person name="Giraud T."/>
            <person name="Johannesson H."/>
        </authorList>
    </citation>
    <scope>NUCLEOTIDE SEQUENCE [LARGE SCALE GENOMIC DNA]</scope>
    <source>
        <strain evidence="1 2">CBS 112042</strain>
    </source>
</reference>
<dbReference type="GeneID" id="87891121"/>
<name>A0ABR0G032_9PEZI</name>
<evidence type="ECO:0000313" key="1">
    <source>
        <dbReference type="EMBL" id="KAK4649086.1"/>
    </source>
</evidence>
<organism evidence="1 2">
    <name type="scientific">Podospora bellae-mahoneyi</name>
    <dbReference type="NCBI Taxonomy" id="2093777"/>
    <lineage>
        <taxon>Eukaryota</taxon>
        <taxon>Fungi</taxon>
        <taxon>Dikarya</taxon>
        <taxon>Ascomycota</taxon>
        <taxon>Pezizomycotina</taxon>
        <taxon>Sordariomycetes</taxon>
        <taxon>Sordariomycetidae</taxon>
        <taxon>Sordariales</taxon>
        <taxon>Podosporaceae</taxon>
        <taxon>Podospora</taxon>
    </lineage>
</organism>
<keyword evidence="2" id="KW-1185">Reference proteome</keyword>
<dbReference type="RefSeq" id="XP_062738061.1">
    <property type="nucleotide sequence ID" value="XM_062872038.1"/>
</dbReference>
<evidence type="ECO:0000313" key="2">
    <source>
        <dbReference type="Proteomes" id="UP001322138"/>
    </source>
</evidence>
<protein>
    <submittedName>
        <fullName evidence="1">Uncharacterized protein</fullName>
    </submittedName>
</protein>
<accession>A0ABR0G032</accession>
<comment type="caution">
    <text evidence="1">The sequence shown here is derived from an EMBL/GenBank/DDBJ whole genome shotgun (WGS) entry which is preliminary data.</text>
</comment>
<gene>
    <name evidence="1" type="ORF">QC761_0017750</name>
</gene>
<dbReference type="EMBL" id="JAFFGZ010000001">
    <property type="protein sequence ID" value="KAK4649086.1"/>
    <property type="molecule type" value="Genomic_DNA"/>
</dbReference>
<sequence>MRNKTSPVPLPSLLWIRPYPFPGVLRAANNGSLLSRSPLPFGWKVGAGTAGSVMLPSRLSLPETPPADGARLTVDTERRGGCSLSESTRNRKLLARRWLKSRVPPAYTWCLGSDENLFES</sequence>
<proteinExistence type="predicted"/>